<feature type="transmembrane region" description="Helical" evidence="8">
    <location>
        <begin position="142"/>
        <end position="167"/>
    </location>
</feature>
<feature type="transmembrane region" description="Helical" evidence="8">
    <location>
        <begin position="86"/>
        <end position="104"/>
    </location>
</feature>
<feature type="transmembrane region" description="Helical" evidence="8">
    <location>
        <begin position="116"/>
        <end position="136"/>
    </location>
</feature>
<evidence type="ECO:0000256" key="2">
    <source>
        <dbReference type="ARBA" id="ARBA00022448"/>
    </source>
</evidence>
<dbReference type="PANTHER" id="PTHR23513:SF9">
    <property type="entry name" value="ENTEROBACTIN EXPORTER ENTS"/>
    <property type="match status" value="1"/>
</dbReference>
<keyword evidence="3" id="KW-1003">Cell membrane</keyword>
<gene>
    <name evidence="9" type="ORF">ACPOL_2322</name>
</gene>
<accession>A0A2Z5FZ64</accession>
<protein>
    <submittedName>
        <fullName evidence="9">Major facilitator superfamily (MFS) transporter</fullName>
    </submittedName>
</protein>
<dbReference type="CDD" id="cd06173">
    <property type="entry name" value="MFS_MefA_like"/>
    <property type="match status" value="1"/>
</dbReference>
<feature type="transmembrane region" description="Helical" evidence="8">
    <location>
        <begin position="300"/>
        <end position="319"/>
    </location>
</feature>
<dbReference type="PANTHER" id="PTHR23513">
    <property type="entry name" value="INTEGRAL MEMBRANE EFFLUX PROTEIN-RELATED"/>
    <property type="match status" value="1"/>
</dbReference>
<keyword evidence="2" id="KW-0813">Transport</keyword>
<keyword evidence="10" id="KW-1185">Reference proteome</keyword>
<evidence type="ECO:0000313" key="10">
    <source>
        <dbReference type="Proteomes" id="UP000253606"/>
    </source>
</evidence>
<name>A0A2Z5FZ64_9BACT</name>
<dbReference type="Gene3D" id="1.20.1250.20">
    <property type="entry name" value="MFS general substrate transporter like domains"/>
    <property type="match status" value="1"/>
</dbReference>
<dbReference type="EMBL" id="CP030840">
    <property type="protein sequence ID" value="AXC11646.1"/>
    <property type="molecule type" value="Genomic_DNA"/>
</dbReference>
<keyword evidence="5 8" id="KW-1133">Transmembrane helix</keyword>
<evidence type="ECO:0000256" key="7">
    <source>
        <dbReference type="SAM" id="MobiDB-lite"/>
    </source>
</evidence>
<dbReference type="InterPro" id="IPR010290">
    <property type="entry name" value="TM_effector"/>
</dbReference>
<feature type="transmembrane region" description="Helical" evidence="8">
    <location>
        <begin position="331"/>
        <end position="350"/>
    </location>
</feature>
<evidence type="ECO:0000256" key="3">
    <source>
        <dbReference type="ARBA" id="ARBA00022475"/>
    </source>
</evidence>
<dbReference type="Proteomes" id="UP000253606">
    <property type="component" value="Chromosome"/>
</dbReference>
<evidence type="ECO:0000313" key="9">
    <source>
        <dbReference type="EMBL" id="AXC11646.1"/>
    </source>
</evidence>
<feature type="compositionally biased region" description="Basic and acidic residues" evidence="7">
    <location>
        <begin position="466"/>
        <end position="482"/>
    </location>
</feature>
<dbReference type="GO" id="GO:0005886">
    <property type="term" value="C:plasma membrane"/>
    <property type="evidence" value="ECO:0007669"/>
    <property type="project" value="UniProtKB-SubCell"/>
</dbReference>
<keyword evidence="6 8" id="KW-0472">Membrane</keyword>
<reference evidence="9 10" key="1">
    <citation type="journal article" date="2018" name="Front. Microbiol.">
        <title>Hydrolytic Capabilities as a Key to Environmental Success: Chitinolytic and Cellulolytic Acidobacteria From Acidic Sub-arctic Soils and Boreal Peatlands.</title>
        <authorList>
            <person name="Belova S.E."/>
            <person name="Ravin N.V."/>
            <person name="Pankratov T.A."/>
            <person name="Rakitin A.L."/>
            <person name="Ivanova A.A."/>
            <person name="Beletsky A.V."/>
            <person name="Mardanov A.V."/>
            <person name="Sinninghe Damste J.S."/>
            <person name="Dedysh S.N."/>
        </authorList>
    </citation>
    <scope>NUCLEOTIDE SEQUENCE [LARGE SCALE GENOMIC DNA]</scope>
    <source>
        <strain evidence="9 10">SBC82</strain>
    </source>
</reference>
<feature type="transmembrane region" description="Helical" evidence="8">
    <location>
        <begin position="179"/>
        <end position="204"/>
    </location>
</feature>
<comment type="subcellular location">
    <subcellularLocation>
        <location evidence="1">Cell membrane</location>
        <topology evidence="1">Multi-pass membrane protein</topology>
    </subcellularLocation>
</comment>
<dbReference type="SUPFAM" id="SSF103473">
    <property type="entry name" value="MFS general substrate transporter"/>
    <property type="match status" value="1"/>
</dbReference>
<keyword evidence="4 8" id="KW-0812">Transmembrane</keyword>
<evidence type="ECO:0000256" key="5">
    <source>
        <dbReference type="ARBA" id="ARBA00022989"/>
    </source>
</evidence>
<evidence type="ECO:0000256" key="4">
    <source>
        <dbReference type="ARBA" id="ARBA00022692"/>
    </source>
</evidence>
<sequence length="482" mass="51988">MFGKLLLLTIREGRRSEIGRAALTFPLNHETKSMPENLPTPGTAAFRSRDFRLYQMARVSVIIGAEAQSLAVAWQVYQVTHRALDLGYTGLALFLPGLLFILPSGHVADRYDRRRVVLVCYSLQVLCTSALFWFSWSGLHSVWPIYAVLALIGTGRSFSGPASTALVPHLVPKEHFVNAVTWGSTIFQIANIVGPAIGGIIFTLPLRGRFAGASTVYLFTLLTLVNFLTLISMLSVRSGRMEKRATSMQVVLAGFRYVWHRKILLGSISLDLFAVLLGGSVALLPIFAQDILHAGPRGLGILRAAPALGALVVSVSMAFRPIRRHAGRKMFTCVALFGLGTIAFGISRNIPLSVLALMLVGGADMVSVVVRSSLLQLATPPEMRGRVSAVNALFLGASNELGEFESGLTAQWWGAVRAVIIGGIGSVAVTGLWSVFFPSLRRVDTLAAEALLTADAAAVDPNLAAEQEKRSQEKRSIEQPIG</sequence>
<dbReference type="Pfam" id="PF05977">
    <property type="entry name" value="MFS_3"/>
    <property type="match status" value="1"/>
</dbReference>
<proteinExistence type="predicted"/>
<feature type="region of interest" description="Disordered" evidence="7">
    <location>
        <begin position="463"/>
        <end position="482"/>
    </location>
</feature>
<dbReference type="AlphaFoldDB" id="A0A2Z5FZ64"/>
<evidence type="ECO:0000256" key="6">
    <source>
        <dbReference type="ARBA" id="ARBA00023136"/>
    </source>
</evidence>
<dbReference type="InterPro" id="IPR036259">
    <property type="entry name" value="MFS_trans_sf"/>
</dbReference>
<feature type="transmembrane region" description="Helical" evidence="8">
    <location>
        <begin position="263"/>
        <end position="288"/>
    </location>
</feature>
<feature type="transmembrane region" description="Helical" evidence="8">
    <location>
        <begin position="216"/>
        <end position="236"/>
    </location>
</feature>
<evidence type="ECO:0000256" key="8">
    <source>
        <dbReference type="SAM" id="Phobius"/>
    </source>
</evidence>
<dbReference type="KEGG" id="abas:ACPOL_2322"/>
<evidence type="ECO:0000256" key="1">
    <source>
        <dbReference type="ARBA" id="ARBA00004651"/>
    </source>
</evidence>
<feature type="transmembrane region" description="Helical" evidence="8">
    <location>
        <begin position="412"/>
        <end position="436"/>
    </location>
</feature>
<organism evidence="9 10">
    <name type="scientific">Acidisarcina polymorpha</name>
    <dbReference type="NCBI Taxonomy" id="2211140"/>
    <lineage>
        <taxon>Bacteria</taxon>
        <taxon>Pseudomonadati</taxon>
        <taxon>Acidobacteriota</taxon>
        <taxon>Terriglobia</taxon>
        <taxon>Terriglobales</taxon>
        <taxon>Acidobacteriaceae</taxon>
        <taxon>Acidisarcina</taxon>
    </lineage>
</organism>